<dbReference type="Pfam" id="PF01135">
    <property type="entry name" value="PCMT"/>
    <property type="match status" value="1"/>
</dbReference>
<comment type="similarity">
    <text evidence="2">Belongs to the methyltransferase superfamily. L-isoaspartyl/D-aspartyl protein methyltransferase family.</text>
</comment>
<dbReference type="GO" id="GO:0030091">
    <property type="term" value="P:protein repair"/>
    <property type="evidence" value="ECO:0007669"/>
    <property type="project" value="UniProtKB-UniRule"/>
</dbReference>
<dbReference type="Proteomes" id="UP000295388">
    <property type="component" value="Unassembled WGS sequence"/>
</dbReference>
<dbReference type="PANTHER" id="PTHR11579:SF0">
    <property type="entry name" value="PROTEIN-L-ISOASPARTATE(D-ASPARTATE) O-METHYLTRANSFERASE"/>
    <property type="match status" value="1"/>
</dbReference>
<evidence type="ECO:0000256" key="1">
    <source>
        <dbReference type="ARBA" id="ARBA00004496"/>
    </source>
</evidence>
<sequence>MTAARLAGVDEPRVLDAIRSVPRAAFVPTEQVEFAYDDEPVPIPHGQVTTQPSLSARMVQALRLTGADQVLEVGTGYGYQTALLARLASFVTSIERWPDLAERARRNLAAQDIENVHIVDGDGTEGVPEAAPYDAILVSAAFPQVPEALVDQLRIGGRLVQPIGPGGADEVTVFERSAEGLVSRGVVCHARFVRLYGRHGYQ</sequence>
<reference evidence="10 11" key="1">
    <citation type="submission" date="2019-03" db="EMBL/GenBank/DDBJ databases">
        <title>Genomic Encyclopedia of Type Strains, Phase III (KMG-III): the genomes of soil and plant-associated and newly described type strains.</title>
        <authorList>
            <person name="Whitman W."/>
        </authorList>
    </citation>
    <scope>NUCLEOTIDE SEQUENCE [LARGE SCALE GENOMIC DNA]</scope>
    <source>
        <strain evidence="10 11">VKM Ac-2527</strain>
    </source>
</reference>
<keyword evidence="8" id="KW-0949">S-adenosyl-L-methionine</keyword>
<evidence type="ECO:0000313" key="11">
    <source>
        <dbReference type="Proteomes" id="UP000295388"/>
    </source>
</evidence>
<comment type="subcellular location">
    <subcellularLocation>
        <location evidence="1">Cytoplasm</location>
    </subcellularLocation>
</comment>
<dbReference type="PANTHER" id="PTHR11579">
    <property type="entry name" value="PROTEIN-L-ISOASPARTATE O-METHYLTRANSFERASE"/>
    <property type="match status" value="1"/>
</dbReference>
<keyword evidence="6 10" id="KW-0489">Methyltransferase</keyword>
<evidence type="ECO:0000256" key="9">
    <source>
        <dbReference type="NCBIfam" id="TIGR00080"/>
    </source>
</evidence>
<dbReference type="SUPFAM" id="SSF53335">
    <property type="entry name" value="S-adenosyl-L-methionine-dependent methyltransferases"/>
    <property type="match status" value="1"/>
</dbReference>
<dbReference type="GO" id="GO:0004719">
    <property type="term" value="F:protein-L-isoaspartate (D-aspartate) O-methyltransferase activity"/>
    <property type="evidence" value="ECO:0007669"/>
    <property type="project" value="UniProtKB-UniRule"/>
</dbReference>
<proteinExistence type="inferred from homology"/>
<organism evidence="10 11">
    <name type="scientific">Kribbella caucasensis</name>
    <dbReference type="NCBI Taxonomy" id="2512215"/>
    <lineage>
        <taxon>Bacteria</taxon>
        <taxon>Bacillati</taxon>
        <taxon>Actinomycetota</taxon>
        <taxon>Actinomycetes</taxon>
        <taxon>Propionibacteriales</taxon>
        <taxon>Kribbellaceae</taxon>
        <taxon>Kribbella</taxon>
    </lineage>
</organism>
<accession>A0A4V6PT34</accession>
<protein>
    <recommendedName>
        <fullName evidence="4 9">Protein-L-isoaspartate O-methyltransferase</fullName>
        <ecNumber evidence="3 9">2.1.1.77</ecNumber>
    </recommendedName>
</protein>
<dbReference type="NCBIfam" id="TIGR00080">
    <property type="entry name" value="pimt"/>
    <property type="match status" value="1"/>
</dbReference>
<evidence type="ECO:0000313" key="10">
    <source>
        <dbReference type="EMBL" id="TDO46889.1"/>
    </source>
</evidence>
<evidence type="ECO:0000256" key="6">
    <source>
        <dbReference type="ARBA" id="ARBA00022603"/>
    </source>
</evidence>
<evidence type="ECO:0000256" key="2">
    <source>
        <dbReference type="ARBA" id="ARBA00005369"/>
    </source>
</evidence>
<evidence type="ECO:0000256" key="5">
    <source>
        <dbReference type="ARBA" id="ARBA00022490"/>
    </source>
</evidence>
<dbReference type="Gene3D" id="3.40.50.150">
    <property type="entry name" value="Vaccinia Virus protein VP39"/>
    <property type="match status" value="1"/>
</dbReference>
<keyword evidence="7 10" id="KW-0808">Transferase</keyword>
<name>A0A4V6PT34_9ACTN</name>
<dbReference type="EMBL" id="SNWQ01000010">
    <property type="protein sequence ID" value="TDO46889.1"/>
    <property type="molecule type" value="Genomic_DNA"/>
</dbReference>
<dbReference type="PROSITE" id="PS01279">
    <property type="entry name" value="PCMT"/>
    <property type="match status" value="1"/>
</dbReference>
<evidence type="ECO:0000256" key="4">
    <source>
        <dbReference type="ARBA" id="ARBA00013346"/>
    </source>
</evidence>
<dbReference type="InterPro" id="IPR000682">
    <property type="entry name" value="PCMT"/>
</dbReference>
<keyword evidence="5" id="KW-0963">Cytoplasm</keyword>
<comment type="caution">
    <text evidence="10">The sequence shown here is derived from an EMBL/GenBank/DDBJ whole genome shotgun (WGS) entry which is preliminary data.</text>
</comment>
<evidence type="ECO:0000256" key="7">
    <source>
        <dbReference type="ARBA" id="ARBA00022679"/>
    </source>
</evidence>
<dbReference type="CDD" id="cd02440">
    <property type="entry name" value="AdoMet_MTases"/>
    <property type="match status" value="1"/>
</dbReference>
<keyword evidence="11" id="KW-1185">Reference proteome</keyword>
<dbReference type="AlphaFoldDB" id="A0A4V6PT34"/>
<evidence type="ECO:0000256" key="3">
    <source>
        <dbReference type="ARBA" id="ARBA00011890"/>
    </source>
</evidence>
<dbReference type="GO" id="GO:0005737">
    <property type="term" value="C:cytoplasm"/>
    <property type="evidence" value="ECO:0007669"/>
    <property type="project" value="UniProtKB-SubCell"/>
</dbReference>
<gene>
    <name evidence="10" type="ORF">EV643_110272</name>
</gene>
<dbReference type="NCBIfam" id="NF001453">
    <property type="entry name" value="PRK00312.1"/>
    <property type="match status" value="1"/>
</dbReference>
<dbReference type="EC" id="2.1.1.77" evidence="3 9"/>
<dbReference type="InterPro" id="IPR029063">
    <property type="entry name" value="SAM-dependent_MTases_sf"/>
</dbReference>
<evidence type="ECO:0000256" key="8">
    <source>
        <dbReference type="ARBA" id="ARBA00022691"/>
    </source>
</evidence>
<dbReference type="GO" id="GO:0032259">
    <property type="term" value="P:methylation"/>
    <property type="evidence" value="ECO:0007669"/>
    <property type="project" value="UniProtKB-KW"/>
</dbReference>